<evidence type="ECO:0000313" key="1">
    <source>
        <dbReference type="EMBL" id="DAG03190.1"/>
    </source>
</evidence>
<dbReference type="EMBL" id="BK016224">
    <property type="protein sequence ID" value="DAG03190.1"/>
    <property type="molecule type" value="Genomic_DNA"/>
</dbReference>
<sequence>MRIEDVRTPTLPLADACEILRCEGYRMSVDKLKAGIFGGVYPFGEVIDRVEGLTKNDCYTVYTAFLQKWIEERRVG</sequence>
<proteinExistence type="predicted"/>
<accession>A0A8S5V923</accession>
<protein>
    <submittedName>
        <fullName evidence="1">Uncharacterized protein</fullName>
    </submittedName>
</protein>
<reference evidence="1" key="1">
    <citation type="journal article" date="2021" name="Proc. Natl. Acad. Sci. U.S.A.">
        <title>A Catalog of Tens of Thousands of Viruses from Human Metagenomes Reveals Hidden Associations with Chronic Diseases.</title>
        <authorList>
            <person name="Tisza M.J."/>
            <person name="Buck C.B."/>
        </authorList>
    </citation>
    <scope>NUCLEOTIDE SEQUENCE</scope>
    <source>
        <strain evidence="1">CtCpR1</strain>
    </source>
</reference>
<organism evidence="1">
    <name type="scientific">Caudovirales sp. ctCpR1</name>
    <dbReference type="NCBI Taxonomy" id="2825760"/>
    <lineage>
        <taxon>Viruses</taxon>
        <taxon>Duplodnaviria</taxon>
        <taxon>Heunggongvirae</taxon>
        <taxon>Uroviricota</taxon>
        <taxon>Caudoviricetes</taxon>
    </lineage>
</organism>
<name>A0A8S5V923_9CAUD</name>